<dbReference type="GO" id="GO:0006397">
    <property type="term" value="P:mRNA processing"/>
    <property type="evidence" value="ECO:0007669"/>
    <property type="project" value="UniProtKB-KW"/>
</dbReference>
<comment type="similarity">
    <text evidence="3 11">Belongs to the poly(A) polymerase family.</text>
</comment>
<evidence type="ECO:0000259" key="15">
    <source>
        <dbReference type="Pfam" id="PF04926"/>
    </source>
</evidence>
<dbReference type="SUPFAM" id="SSF55003">
    <property type="entry name" value="PAP/Archaeal CCA-adding enzyme, C-terminal domain"/>
    <property type="match status" value="1"/>
</dbReference>
<keyword evidence="6 13" id="KW-0479">Metal-binding</keyword>
<evidence type="ECO:0000256" key="6">
    <source>
        <dbReference type="ARBA" id="ARBA00022723"/>
    </source>
</evidence>
<dbReference type="KEGG" id="mbr:MONBRDRAFT_29366"/>
<dbReference type="GO" id="GO:0005524">
    <property type="term" value="F:ATP binding"/>
    <property type="evidence" value="ECO:0007669"/>
    <property type="project" value="UniProtKB-UniRule"/>
</dbReference>
<dbReference type="AlphaFoldDB" id="A9VAW0"/>
<dbReference type="FunFam" id="3.30.460.10:FF:000092">
    <property type="entry name" value="Poly(A) polymerase, putative"/>
    <property type="match status" value="1"/>
</dbReference>
<feature type="region of interest" description="Disordered" evidence="14">
    <location>
        <begin position="582"/>
        <end position="604"/>
    </location>
</feature>
<comment type="catalytic activity">
    <reaction evidence="11">
        <text>RNA(n) + ATP = RNA(n)-3'-adenine ribonucleotide + diphosphate</text>
        <dbReference type="Rhea" id="RHEA:11332"/>
        <dbReference type="Rhea" id="RHEA-COMP:14527"/>
        <dbReference type="Rhea" id="RHEA-COMP:17347"/>
        <dbReference type="ChEBI" id="CHEBI:30616"/>
        <dbReference type="ChEBI" id="CHEBI:33019"/>
        <dbReference type="ChEBI" id="CHEBI:140395"/>
        <dbReference type="ChEBI" id="CHEBI:173115"/>
        <dbReference type="EC" id="2.7.7.19"/>
    </reaction>
</comment>
<protein>
    <recommendedName>
        <fullName evidence="11">Poly(A) polymerase</fullName>
        <ecNumber evidence="11">2.7.7.19</ecNumber>
    </recommendedName>
</protein>
<evidence type="ECO:0000256" key="13">
    <source>
        <dbReference type="PIRSR" id="PIRSR018425-2"/>
    </source>
</evidence>
<reference evidence="18 19" key="1">
    <citation type="journal article" date="2008" name="Nature">
        <title>The genome of the choanoflagellate Monosiga brevicollis and the origin of metazoans.</title>
        <authorList>
            <consortium name="JGI Sequencing"/>
            <person name="King N."/>
            <person name="Westbrook M.J."/>
            <person name="Young S.L."/>
            <person name="Kuo A."/>
            <person name="Abedin M."/>
            <person name="Chapman J."/>
            <person name="Fairclough S."/>
            <person name="Hellsten U."/>
            <person name="Isogai Y."/>
            <person name="Letunic I."/>
            <person name="Marr M."/>
            <person name="Pincus D."/>
            <person name="Putnam N."/>
            <person name="Rokas A."/>
            <person name="Wright K.J."/>
            <person name="Zuzow R."/>
            <person name="Dirks W."/>
            <person name="Good M."/>
            <person name="Goodstein D."/>
            <person name="Lemons D."/>
            <person name="Li W."/>
            <person name="Lyons J.B."/>
            <person name="Morris A."/>
            <person name="Nichols S."/>
            <person name="Richter D.J."/>
            <person name="Salamov A."/>
            <person name="Bork P."/>
            <person name="Lim W.A."/>
            <person name="Manning G."/>
            <person name="Miller W.T."/>
            <person name="McGinnis W."/>
            <person name="Shapiro H."/>
            <person name="Tjian R."/>
            <person name="Grigoriev I.V."/>
            <person name="Rokhsar D."/>
        </authorList>
    </citation>
    <scope>NUCLEOTIDE SEQUENCE [LARGE SCALE GENOMIC DNA]</scope>
    <source>
        <strain evidence="19">MX1 / ATCC 50154</strain>
    </source>
</reference>
<dbReference type="eggNOG" id="KOG2245">
    <property type="taxonomic scope" value="Eukaryota"/>
</dbReference>
<name>A9VAW0_MONBE</name>
<comment type="cofactor">
    <cofactor evidence="1">
        <name>Mn(2+)</name>
        <dbReference type="ChEBI" id="CHEBI:29035"/>
    </cofactor>
</comment>
<evidence type="ECO:0000256" key="2">
    <source>
        <dbReference type="ARBA" id="ARBA00004123"/>
    </source>
</evidence>
<gene>
    <name evidence="18" type="ORF">MONBRDRAFT_29366</name>
</gene>
<evidence type="ECO:0000256" key="7">
    <source>
        <dbReference type="ARBA" id="ARBA00022741"/>
    </source>
</evidence>
<dbReference type="FunFam" id="1.10.1410.10:FF:000032">
    <property type="entry name" value="PolyA polymerase"/>
    <property type="match status" value="1"/>
</dbReference>
<feature type="binding site" evidence="12">
    <location>
        <begin position="95"/>
        <end position="97"/>
    </location>
    <ligand>
        <name>ATP</name>
        <dbReference type="ChEBI" id="CHEBI:30616"/>
    </ligand>
</feature>
<dbReference type="Gene3D" id="3.30.70.590">
    <property type="entry name" value="Poly(A) polymerase predicted RNA binding domain"/>
    <property type="match status" value="2"/>
</dbReference>
<feature type="domain" description="Poly(A) polymerase nucleotidyltransferase" evidence="17">
    <location>
        <begin position="2"/>
        <end position="195"/>
    </location>
</feature>
<dbReference type="InParanoid" id="A9VAW0"/>
<evidence type="ECO:0000256" key="11">
    <source>
        <dbReference type="PIRNR" id="PIRNR018425"/>
    </source>
</evidence>
<dbReference type="InterPro" id="IPR007010">
    <property type="entry name" value="PolA_pol_RNA-bd_dom"/>
</dbReference>
<evidence type="ECO:0000259" key="17">
    <source>
        <dbReference type="Pfam" id="PF20750"/>
    </source>
</evidence>
<keyword evidence="19" id="KW-1185">Reference proteome</keyword>
<evidence type="ECO:0000259" key="16">
    <source>
        <dbReference type="Pfam" id="PF04928"/>
    </source>
</evidence>
<evidence type="ECO:0000256" key="4">
    <source>
        <dbReference type="ARBA" id="ARBA00022664"/>
    </source>
</evidence>
<keyword evidence="10 11" id="KW-0539">Nucleus</keyword>
<feature type="binding site" evidence="13">
    <location>
        <position position="97"/>
    </location>
    <ligand>
        <name>Mg(2+)</name>
        <dbReference type="ChEBI" id="CHEBI:18420"/>
        <label>1</label>
        <note>catalytic</note>
    </ligand>
</feature>
<evidence type="ECO:0000313" key="18">
    <source>
        <dbReference type="EMBL" id="EDQ85233.1"/>
    </source>
</evidence>
<dbReference type="PIRSF" id="PIRSF018425">
    <property type="entry name" value="PolyA_polymerase"/>
    <property type="match status" value="1"/>
</dbReference>
<comment type="subcellular location">
    <subcellularLocation>
        <location evidence="2 11">Nucleus</location>
    </subcellularLocation>
</comment>
<dbReference type="EMBL" id="CH991575">
    <property type="protein sequence ID" value="EDQ85233.1"/>
    <property type="molecule type" value="Genomic_DNA"/>
</dbReference>
<feature type="binding site" evidence="12">
    <location>
        <position position="212"/>
    </location>
    <ligand>
        <name>ATP</name>
        <dbReference type="ChEBI" id="CHEBI:30616"/>
    </ligand>
</feature>
<evidence type="ECO:0000256" key="14">
    <source>
        <dbReference type="SAM" id="MobiDB-lite"/>
    </source>
</evidence>
<dbReference type="SUPFAM" id="SSF81631">
    <property type="entry name" value="PAP/OAS1 substrate-binding domain"/>
    <property type="match status" value="1"/>
</dbReference>
<keyword evidence="8 11" id="KW-0067">ATP-binding</keyword>
<keyword evidence="9 13" id="KW-0460">Magnesium</keyword>
<dbReference type="Gene3D" id="1.10.1410.10">
    <property type="match status" value="1"/>
</dbReference>
<dbReference type="InterPro" id="IPR011068">
    <property type="entry name" value="NuclTrfase_I-like_C"/>
</dbReference>
<feature type="binding site" evidence="13">
    <location>
        <position position="95"/>
    </location>
    <ligand>
        <name>Mg(2+)</name>
        <dbReference type="ChEBI" id="CHEBI:18420"/>
        <label>1</label>
        <note>catalytic</note>
    </ligand>
</feature>
<dbReference type="InterPro" id="IPR014492">
    <property type="entry name" value="PolyA_polymerase"/>
</dbReference>
<dbReference type="InterPro" id="IPR007012">
    <property type="entry name" value="PolA_pol_cen_dom"/>
</dbReference>
<dbReference type="OMA" id="PAYPAMC"/>
<dbReference type="GO" id="GO:0046872">
    <property type="term" value="F:metal ion binding"/>
    <property type="evidence" value="ECO:0007669"/>
    <property type="project" value="UniProtKB-KW"/>
</dbReference>
<feature type="binding site" evidence="12">
    <location>
        <begin position="66"/>
        <end position="68"/>
    </location>
    <ligand>
        <name>ATP</name>
        <dbReference type="ChEBI" id="CHEBI:30616"/>
    </ligand>
</feature>
<feature type="binding site" evidence="12">
    <location>
        <position position="234"/>
    </location>
    <ligand>
        <name>ATP</name>
        <dbReference type="ChEBI" id="CHEBI:30616"/>
    </ligand>
</feature>
<dbReference type="Pfam" id="PF20750">
    <property type="entry name" value="PAP_NTPase"/>
    <property type="match status" value="1"/>
</dbReference>
<feature type="domain" description="Poly(A) polymerase central" evidence="16">
    <location>
        <begin position="203"/>
        <end position="380"/>
    </location>
</feature>
<dbReference type="GeneID" id="5895166"/>
<feature type="binding site" evidence="13">
    <location>
        <position position="95"/>
    </location>
    <ligand>
        <name>Mg(2+)</name>
        <dbReference type="ChEBI" id="CHEBI:18420"/>
        <label>2</label>
        <note>catalytic</note>
    </ligand>
</feature>
<dbReference type="STRING" id="81824.A9VAW0"/>
<dbReference type="GO" id="GO:1990817">
    <property type="term" value="F:poly(A) RNA polymerase activity"/>
    <property type="evidence" value="ECO:0000318"/>
    <property type="project" value="GO_Central"/>
</dbReference>
<dbReference type="InterPro" id="IPR043519">
    <property type="entry name" value="NT_sf"/>
</dbReference>
<keyword evidence="5 11" id="KW-0808">Transferase</keyword>
<feature type="binding site" evidence="13">
    <location>
        <position position="97"/>
    </location>
    <ligand>
        <name>Mg(2+)</name>
        <dbReference type="ChEBI" id="CHEBI:18420"/>
        <label>2</label>
        <note>catalytic</note>
    </ligand>
</feature>
<evidence type="ECO:0000256" key="8">
    <source>
        <dbReference type="ARBA" id="ARBA00022840"/>
    </source>
</evidence>
<dbReference type="Pfam" id="PF04928">
    <property type="entry name" value="PAP_central"/>
    <property type="match status" value="1"/>
</dbReference>
<evidence type="ECO:0000256" key="12">
    <source>
        <dbReference type="PIRSR" id="PIRSR018425-1"/>
    </source>
</evidence>
<evidence type="ECO:0000256" key="5">
    <source>
        <dbReference type="ARBA" id="ARBA00022679"/>
    </source>
</evidence>
<dbReference type="Proteomes" id="UP000001357">
    <property type="component" value="Unassembled WGS sequence"/>
</dbReference>
<dbReference type="Pfam" id="PF04926">
    <property type="entry name" value="PAP_RNA-bind"/>
    <property type="match status" value="1"/>
</dbReference>
<keyword evidence="7 11" id="KW-0547">Nucleotide-binding</keyword>
<feature type="binding site" evidence="13">
    <location>
        <position position="149"/>
    </location>
    <ligand>
        <name>Mg(2+)</name>
        <dbReference type="ChEBI" id="CHEBI:18420"/>
        <label>2</label>
        <note>catalytic</note>
    </ligand>
</feature>
<keyword evidence="4 11" id="KW-0507">mRNA processing</keyword>
<comment type="function">
    <text evidence="11">Polymerase that creates the 3'-poly(A) tail of mRNA's.</text>
</comment>
<dbReference type="GO" id="GO:0005634">
    <property type="term" value="C:nucleus"/>
    <property type="evidence" value="ECO:0000318"/>
    <property type="project" value="GO_Central"/>
</dbReference>
<evidence type="ECO:0000256" key="9">
    <source>
        <dbReference type="ARBA" id="ARBA00022842"/>
    </source>
</evidence>
<evidence type="ECO:0000256" key="3">
    <source>
        <dbReference type="ARBA" id="ARBA00010912"/>
    </source>
</evidence>
<evidence type="ECO:0000313" key="19">
    <source>
        <dbReference type="Proteomes" id="UP000001357"/>
    </source>
</evidence>
<proteinExistence type="inferred from homology"/>
<organism evidence="18 19">
    <name type="scientific">Monosiga brevicollis</name>
    <name type="common">Choanoflagellate</name>
    <dbReference type="NCBI Taxonomy" id="81824"/>
    <lineage>
        <taxon>Eukaryota</taxon>
        <taxon>Choanoflagellata</taxon>
        <taxon>Craspedida</taxon>
        <taxon>Salpingoecidae</taxon>
        <taxon>Monosiga</taxon>
    </lineage>
</organism>
<comment type="cofactor">
    <cofactor evidence="13">
        <name>Mg(2+)</name>
        <dbReference type="ChEBI" id="CHEBI:18420"/>
    </cofactor>
    <text evidence="13">Binds 2 magnesium ions. Also active with manganese.</text>
</comment>
<dbReference type="Gene3D" id="3.30.460.10">
    <property type="entry name" value="Beta Polymerase, domain 2"/>
    <property type="match status" value="1"/>
</dbReference>
<feature type="compositionally biased region" description="Low complexity" evidence="14">
    <location>
        <begin position="594"/>
        <end position="604"/>
    </location>
</feature>
<dbReference type="EC" id="2.7.7.19" evidence="11"/>
<accession>A9VAW0</accession>
<feature type="domain" description="Poly(A) polymerase RNA-binding" evidence="15">
    <location>
        <begin position="384"/>
        <end position="449"/>
    </location>
</feature>
<dbReference type="SUPFAM" id="SSF81301">
    <property type="entry name" value="Nucleotidyltransferase"/>
    <property type="match status" value="1"/>
</dbReference>
<evidence type="ECO:0000256" key="1">
    <source>
        <dbReference type="ARBA" id="ARBA00001936"/>
    </source>
</evidence>
<dbReference type="GO" id="GO:0003723">
    <property type="term" value="F:RNA binding"/>
    <property type="evidence" value="ECO:0007669"/>
    <property type="project" value="UniProtKB-UniRule"/>
</dbReference>
<feature type="binding site" evidence="12">
    <location>
        <position position="149"/>
    </location>
    <ligand>
        <name>ATP</name>
        <dbReference type="ChEBI" id="CHEBI:30616"/>
    </ligand>
</feature>
<dbReference type="InterPro" id="IPR048840">
    <property type="entry name" value="PolA_pol_NTPase"/>
</dbReference>
<dbReference type="RefSeq" id="XP_001749854.1">
    <property type="nucleotide sequence ID" value="XM_001749802.1"/>
</dbReference>
<dbReference type="GO" id="GO:0031123">
    <property type="term" value="P:RNA 3'-end processing"/>
    <property type="evidence" value="ECO:0007669"/>
    <property type="project" value="InterPro"/>
</dbReference>
<dbReference type="PANTHER" id="PTHR10682:SF10">
    <property type="entry name" value="POLYNUCLEOTIDE ADENYLYLTRANSFERASE"/>
    <property type="match status" value="1"/>
</dbReference>
<dbReference type="PANTHER" id="PTHR10682">
    <property type="entry name" value="POLY A POLYMERASE"/>
    <property type="match status" value="1"/>
</dbReference>
<dbReference type="CDD" id="cd05402">
    <property type="entry name" value="NT_PAP_TUTase"/>
    <property type="match status" value="1"/>
</dbReference>
<dbReference type="FunCoup" id="A9VAW0">
    <property type="interactions" value="2055"/>
</dbReference>
<sequence>MEDTKALEAALEPEGVIDTDENMQQRCLVLSKLNELVQAWVKKASKEEYNFEEEAANQVDARLFTFGSYRLGVQSRYDMSSIQLFQMQFSRDAGDIDTLLCFPHHIKRESFFGTFYQLLKETPGVTDLHAAEGAFVPVIKLAMDGVELDLLFASLPVDRLEPTLSLQDVDLLKKIHEDEIMRSINGCRVADAVLEVMPSNLQTFRTALRAVKLWAKHNLTRSNQTVRTSGRGVYSNVHGYFGGIHLVILVTRICQLYPNAAASTILCKFFRVYSDWYGSNWIKHAREIWLAHGEWMNSPIKIKDVDDLHLGKRQWDPRSNPRDRYDLMPIITPVYPQQNAAFNVNESTLHRIVTEFSRGHRVCQDIMRASSNVPWSAVWEPIRFFDEYQYFVRVVASAATESDRTEFEGLVESTVRHLVLNLQYTDNVAYAMAYPKAYHEDPVADKDGTEATTGPWRTAWYLALEFGIKQEGRIEPAPSKLDLQGPLVAFYGRLRDRTVTMSRYDETTMNVDVQAMKQSKLPGYLYPGGVNPHRKVRLRKRTPFGCPRFLFDSSTHAPPAHRLHFCDRHVYGGVAVWNMQKRSKKNQSGEDDATAAAKRAALAQ</sequence>
<evidence type="ECO:0000256" key="10">
    <source>
        <dbReference type="ARBA" id="ARBA00023242"/>
    </source>
</evidence>